<keyword evidence="2 4" id="KW-0863">Zinc-finger</keyword>
<dbReference type="SMART" id="SM00336">
    <property type="entry name" value="BBOX"/>
    <property type="match status" value="2"/>
</dbReference>
<dbReference type="OMA" id="VCAVDSY"/>
<dbReference type="CDD" id="cd19757">
    <property type="entry name" value="Bbox1"/>
    <property type="match status" value="1"/>
</dbReference>
<dbReference type="Proteomes" id="UP000245119">
    <property type="component" value="Linkage Group LG6"/>
</dbReference>
<dbReference type="GO" id="GO:0061630">
    <property type="term" value="F:ubiquitin protein ligase activity"/>
    <property type="evidence" value="ECO:0007669"/>
    <property type="project" value="TreeGrafter"/>
</dbReference>
<dbReference type="SUPFAM" id="SSF57845">
    <property type="entry name" value="B-box zinc-binding domain"/>
    <property type="match status" value="1"/>
</dbReference>
<dbReference type="InterPro" id="IPR001841">
    <property type="entry name" value="Znf_RING"/>
</dbReference>
<name>A0A2T7P415_POMCA</name>
<evidence type="ECO:0000256" key="4">
    <source>
        <dbReference type="PROSITE-ProRule" id="PRU00024"/>
    </source>
</evidence>
<dbReference type="InterPro" id="IPR017907">
    <property type="entry name" value="Znf_RING_CS"/>
</dbReference>
<feature type="domain" description="B box-type" evidence="8">
    <location>
        <begin position="244"/>
        <end position="290"/>
    </location>
</feature>
<dbReference type="GO" id="GO:0008270">
    <property type="term" value="F:zinc ion binding"/>
    <property type="evidence" value="ECO:0007669"/>
    <property type="project" value="UniProtKB-KW"/>
</dbReference>
<dbReference type="OrthoDB" id="1616686at2759"/>
<dbReference type="Pfam" id="PF00643">
    <property type="entry name" value="zf-B_box"/>
    <property type="match status" value="1"/>
</dbReference>
<dbReference type="AlphaFoldDB" id="A0A2T7P415"/>
<evidence type="ECO:0000256" key="3">
    <source>
        <dbReference type="ARBA" id="ARBA00022833"/>
    </source>
</evidence>
<dbReference type="InterPro" id="IPR013083">
    <property type="entry name" value="Znf_RING/FYVE/PHD"/>
</dbReference>
<feature type="region of interest" description="Disordered" evidence="6">
    <location>
        <begin position="21"/>
        <end position="41"/>
    </location>
</feature>
<gene>
    <name evidence="9" type="ORF">C0Q70_10744</name>
</gene>
<dbReference type="SUPFAM" id="SSF63829">
    <property type="entry name" value="Calcium-dependent phosphotriesterase"/>
    <property type="match status" value="1"/>
</dbReference>
<dbReference type="Pfam" id="PF00097">
    <property type="entry name" value="zf-C3HC4"/>
    <property type="match status" value="1"/>
</dbReference>
<dbReference type="PROSITE" id="PS50119">
    <property type="entry name" value="ZF_BBOX"/>
    <property type="match status" value="1"/>
</dbReference>
<keyword evidence="3" id="KW-0862">Zinc</keyword>
<evidence type="ECO:0000256" key="6">
    <source>
        <dbReference type="SAM" id="MobiDB-lite"/>
    </source>
</evidence>
<comment type="caution">
    <text evidence="9">The sequence shown here is derived from an EMBL/GenBank/DDBJ whole genome shotgun (WGS) entry which is preliminary data.</text>
</comment>
<dbReference type="Gene3D" id="3.30.160.60">
    <property type="entry name" value="Classic Zinc Finger"/>
    <property type="match status" value="1"/>
</dbReference>
<evidence type="ECO:0000256" key="2">
    <source>
        <dbReference type="ARBA" id="ARBA00022771"/>
    </source>
</evidence>
<feature type="coiled-coil region" evidence="5">
    <location>
        <begin position="362"/>
        <end position="389"/>
    </location>
</feature>
<dbReference type="PROSITE" id="PS50089">
    <property type="entry name" value="ZF_RING_2"/>
    <property type="match status" value="1"/>
</dbReference>
<dbReference type="EMBL" id="PZQS01000006">
    <property type="protein sequence ID" value="PVD28159.1"/>
    <property type="molecule type" value="Genomic_DNA"/>
</dbReference>
<dbReference type="PROSITE" id="PS00518">
    <property type="entry name" value="ZF_RING_1"/>
    <property type="match status" value="1"/>
</dbReference>
<dbReference type="InterPro" id="IPR000315">
    <property type="entry name" value="Znf_B-box"/>
</dbReference>
<dbReference type="PANTHER" id="PTHR25462:SF291">
    <property type="entry name" value="E3 UBIQUITIN-PROTEIN LIGASE TRIM45"/>
    <property type="match status" value="1"/>
</dbReference>
<dbReference type="SMART" id="SM00184">
    <property type="entry name" value="RING"/>
    <property type="match status" value="2"/>
</dbReference>
<keyword evidence="5" id="KW-0175">Coiled coil</keyword>
<keyword evidence="10" id="KW-1185">Reference proteome</keyword>
<evidence type="ECO:0000259" key="7">
    <source>
        <dbReference type="PROSITE" id="PS50089"/>
    </source>
</evidence>
<evidence type="ECO:0008006" key="11">
    <source>
        <dbReference type="Google" id="ProtNLM"/>
    </source>
</evidence>
<dbReference type="InterPro" id="IPR047153">
    <property type="entry name" value="TRIM45/56/19-like"/>
</dbReference>
<dbReference type="Gene3D" id="2.120.10.30">
    <property type="entry name" value="TolB, C-terminal domain"/>
    <property type="match status" value="1"/>
</dbReference>
<dbReference type="Gene3D" id="3.30.40.10">
    <property type="entry name" value="Zinc/RING finger domain, C3HC4 (zinc finger)"/>
    <property type="match status" value="1"/>
</dbReference>
<feature type="domain" description="RING-type" evidence="7">
    <location>
        <begin position="49"/>
        <end position="106"/>
    </location>
</feature>
<evidence type="ECO:0000313" key="10">
    <source>
        <dbReference type="Proteomes" id="UP000245119"/>
    </source>
</evidence>
<sequence>MAEGGDFVSLIRRQEIQTETGAEGETNRYYTPSETPETPSLGSQHRLICPLCLNDVRRPKQLSGCFHIFCAACLEKYINATVINNQPSSDSLSDIIPLTIVCPTCTKRSVCPEDVIAWLQSETYLHTFQGQVSIYAESGNVFCSSSHHDRHVGATKFCLECSKNFCGDCDYDHSGNDDHRSHHTLLLYQTPAEMTVDMGRQEMLQDARDNGSAIQCPICRNTAVCEHLQTIRHLNELLQTSNGADNDVCPLHPNVPLDKKLLIGFCKDCETPICEKCKTLQHDSHKTQLIENAQNDKLVSIKEIKNKMKTRMDMFKDAALSAQGAAEEFNWHIQKVQQEMLARKGSIQTMIETAFNSALGVIGTTGRKQAELNRQIQEMQEEENFLQAVITLADSALKPGTPLEVIRIWKGLSHIQESMGGESEKKSAKVVDAILPQQIIEKRLVLPAPNCMTPDISILGKIGVENSRLQPPTSIINVKDNLLLFYSILPLTQTEVLVSCLIEAHKNAVIQYSCWSAEPFTLDLAEDGEYCLVQVPGNGIVTTFYHRDGGGKNDSEKKQIMFWDAEVGSTMKEMERKGAGNKLKELTRTKLPPRGIAVTCENHLVVVCTEEDTSEQKNEIVLMTLKGDVLEVYSSKLPSSKPRYVTVNINGDVCVTDAGNQMVMVLSSELKDKLIIRNPYKGYGSEEKNKKFSPMGICHDSFGRLIVADSDNNTVLRIEIGNNYDFTSTPILQQGDFNAEDLFFPKLVALGPGSKLWVVCRSKIMAYYYMDSE</sequence>
<proteinExistence type="predicted"/>
<organism evidence="9 10">
    <name type="scientific">Pomacea canaliculata</name>
    <name type="common">Golden apple snail</name>
    <dbReference type="NCBI Taxonomy" id="400727"/>
    <lineage>
        <taxon>Eukaryota</taxon>
        <taxon>Metazoa</taxon>
        <taxon>Spiralia</taxon>
        <taxon>Lophotrochozoa</taxon>
        <taxon>Mollusca</taxon>
        <taxon>Gastropoda</taxon>
        <taxon>Caenogastropoda</taxon>
        <taxon>Architaenioglossa</taxon>
        <taxon>Ampullarioidea</taxon>
        <taxon>Ampullariidae</taxon>
        <taxon>Pomacea</taxon>
    </lineage>
</organism>
<dbReference type="SUPFAM" id="SSF57850">
    <property type="entry name" value="RING/U-box"/>
    <property type="match status" value="1"/>
</dbReference>
<dbReference type="InterPro" id="IPR018957">
    <property type="entry name" value="Znf_C3HC4_RING-type"/>
</dbReference>
<dbReference type="PANTHER" id="PTHR25462">
    <property type="entry name" value="BONUS, ISOFORM C-RELATED"/>
    <property type="match status" value="1"/>
</dbReference>
<accession>A0A2T7P415</accession>
<reference evidence="9 10" key="1">
    <citation type="submission" date="2018-04" db="EMBL/GenBank/DDBJ databases">
        <title>The genome of golden apple snail Pomacea canaliculata provides insight into stress tolerance and invasive adaptation.</title>
        <authorList>
            <person name="Liu C."/>
            <person name="Liu B."/>
            <person name="Ren Y."/>
            <person name="Zhang Y."/>
            <person name="Wang H."/>
            <person name="Li S."/>
            <person name="Jiang F."/>
            <person name="Yin L."/>
            <person name="Zhang G."/>
            <person name="Qian W."/>
            <person name="Fan W."/>
        </authorList>
    </citation>
    <scope>NUCLEOTIDE SEQUENCE [LARGE SCALE GENOMIC DNA]</scope>
    <source>
        <strain evidence="9">SZHN2017</strain>
        <tissue evidence="9">Muscle</tissue>
    </source>
</reference>
<protein>
    <recommendedName>
        <fullName evidence="11">RING-type domain-containing protein</fullName>
    </recommendedName>
</protein>
<feature type="compositionally biased region" description="Polar residues" evidence="6">
    <location>
        <begin position="28"/>
        <end position="41"/>
    </location>
</feature>
<evidence type="ECO:0000313" key="9">
    <source>
        <dbReference type="EMBL" id="PVD28159.1"/>
    </source>
</evidence>
<evidence type="ECO:0000256" key="1">
    <source>
        <dbReference type="ARBA" id="ARBA00022723"/>
    </source>
</evidence>
<evidence type="ECO:0000259" key="8">
    <source>
        <dbReference type="PROSITE" id="PS50119"/>
    </source>
</evidence>
<keyword evidence="1" id="KW-0479">Metal-binding</keyword>
<dbReference type="InterPro" id="IPR011042">
    <property type="entry name" value="6-blade_b-propeller_TolB-like"/>
</dbReference>
<evidence type="ECO:0000256" key="5">
    <source>
        <dbReference type="SAM" id="Coils"/>
    </source>
</evidence>